<dbReference type="EMBL" id="LR796967">
    <property type="protein sequence ID" value="CAB4178503.1"/>
    <property type="molecule type" value="Genomic_DNA"/>
</dbReference>
<name>A0A6J5SXI8_9CAUD</name>
<protein>
    <submittedName>
        <fullName evidence="2">Uncharacterized protein</fullName>
    </submittedName>
</protein>
<organism evidence="2">
    <name type="scientific">uncultured Caudovirales phage</name>
    <dbReference type="NCBI Taxonomy" id="2100421"/>
    <lineage>
        <taxon>Viruses</taxon>
        <taxon>Duplodnaviria</taxon>
        <taxon>Heunggongvirae</taxon>
        <taxon>Uroviricota</taxon>
        <taxon>Caudoviricetes</taxon>
        <taxon>Peduoviridae</taxon>
        <taxon>Maltschvirus</taxon>
        <taxon>Maltschvirus maltsch</taxon>
    </lineage>
</organism>
<dbReference type="EMBL" id="LR797485">
    <property type="protein sequence ID" value="CAB4219696.1"/>
    <property type="molecule type" value="Genomic_DNA"/>
</dbReference>
<evidence type="ECO:0000313" key="1">
    <source>
        <dbReference type="EMBL" id="CAB4178503.1"/>
    </source>
</evidence>
<sequence>MAVLDSFSRQFSEGYIYTPSELRIRSENHLRKVENVIRQEFIENLRILKGA</sequence>
<gene>
    <name evidence="1" type="ORF">UFOVP1021_50</name>
    <name evidence="2" type="ORF">UFOVP1622_14</name>
</gene>
<proteinExistence type="predicted"/>
<evidence type="ECO:0000313" key="2">
    <source>
        <dbReference type="EMBL" id="CAB4219696.1"/>
    </source>
</evidence>
<reference evidence="2" key="1">
    <citation type="submission" date="2020-05" db="EMBL/GenBank/DDBJ databases">
        <authorList>
            <person name="Chiriac C."/>
            <person name="Salcher M."/>
            <person name="Ghai R."/>
            <person name="Kavagutti S V."/>
        </authorList>
    </citation>
    <scope>NUCLEOTIDE SEQUENCE</scope>
</reference>
<accession>A0A6J5SXI8</accession>